<name>A0AAD4SQJ5_9MAGN</name>
<evidence type="ECO:0000313" key="3">
    <source>
        <dbReference type="EMBL" id="KAI3916302.1"/>
    </source>
</evidence>
<dbReference type="PANTHER" id="PTHR31268">
    <property type="match status" value="1"/>
</dbReference>
<dbReference type="SUPFAM" id="SSF51445">
    <property type="entry name" value="(Trans)glycosidases"/>
    <property type="match status" value="1"/>
</dbReference>
<organism evidence="3 4">
    <name type="scientific">Papaver atlanticum</name>
    <dbReference type="NCBI Taxonomy" id="357466"/>
    <lineage>
        <taxon>Eukaryota</taxon>
        <taxon>Viridiplantae</taxon>
        <taxon>Streptophyta</taxon>
        <taxon>Embryophyta</taxon>
        <taxon>Tracheophyta</taxon>
        <taxon>Spermatophyta</taxon>
        <taxon>Magnoliopsida</taxon>
        <taxon>Ranunculales</taxon>
        <taxon>Papaveraceae</taxon>
        <taxon>Papaveroideae</taxon>
        <taxon>Papaver</taxon>
    </lineage>
</organism>
<gene>
    <name evidence="3" type="ORF">MKW98_004743</name>
</gene>
<evidence type="ECO:0000313" key="4">
    <source>
        <dbReference type="Proteomes" id="UP001202328"/>
    </source>
</evidence>
<protein>
    <recommendedName>
        <fullName evidence="5">Stachyose synthase</fullName>
    </recommendedName>
</protein>
<keyword evidence="2" id="KW-0119">Carbohydrate metabolism</keyword>
<accession>A0AAD4SQJ5</accession>
<evidence type="ECO:0000256" key="1">
    <source>
        <dbReference type="ARBA" id="ARBA00007240"/>
    </source>
</evidence>
<dbReference type="InterPro" id="IPR017853">
    <property type="entry name" value="GH"/>
</dbReference>
<dbReference type="EMBL" id="JAJJMB010009125">
    <property type="protein sequence ID" value="KAI3916302.1"/>
    <property type="molecule type" value="Genomic_DNA"/>
</dbReference>
<proteinExistence type="inferred from homology"/>
<sequence>MAPQEVFTSVTNENTTMKTCFELSDGNLSSDGITLLSEVPDNVSFIPFSSLSHSSDASPAILQRVQDSSYKGGFLGFTKEESSDRLLNSLGKFTDRDFLSIFRFKTWWSTMWVGKNGSDLQMESQWVLLDVPELKSYVLIMPIIEGKFRSALHPGVDGHVMICAESGSTRVRTSSFDKIAYVHISHNPYDLMKEAYSAVRVHMNTFKLLEEKSVPSLADKFGWCTWDAFYLTVEPTGIWHGVREFAEGGISPRFLIIDDGWQSISLDNENPLEDAKNLVLGGTQMTARLYRFEECEKFRKYKSGTMLGPGAPSFDPKKPKLLIAKAIEVEHAEKALDKAIKSGVADFSKLVSTVEDLKAELNEMFGGEDSDSSSIVSNGCVDFGMKAFTTDLRSEFKGLDDIFVWHALCGAWGGVRPGATHLDSKIVPVTVSPGLDGTMQDLAVVKIVEGGIGLVPPDQAIDFYDSMHSYLADAGITGVKVDVIHTLEYVSEEYGGRAELAEAYYDGLSRSIAKNFNGTGLISSMQQCNDFFFLGTKQISIGRVGDDFWFQDPNGDPMGVYWLQGVHMIHCAYNSMWMGQIIQPDWDMFQSDHCSATFHAASRAICGGPVYVSDSVGGHNFDLIKKLVFPDGTIPKCQYFALPTRDCLFKNPLFDNKTILKIWNFNKYGGVIGAFNCQGAGWDPKEQRIKGYSECYKPMTGSVHLNDIEWDQSTEAYEMREAEEFAVYLNQEEKLFAMTSESESFEMTIEPSSFEIFSFVPIKKLKNNTKFAPFGFTNMFNCGGTIQEMDYLVLEDETDQNCVKIKVKGEGQFLAYSSSLPKKCFMNGVNEYEVGFEWFTEVGKLTLNLPWLEEYGGESEVTFVF</sequence>
<comment type="similarity">
    <text evidence="1">Belongs to the glycosyl hydrolases 36 family.</text>
</comment>
<dbReference type="AlphaFoldDB" id="A0AAD4SQJ5"/>
<dbReference type="Pfam" id="PF05691">
    <property type="entry name" value="Raffinose_syn"/>
    <property type="match status" value="1"/>
</dbReference>
<dbReference type="PANTHER" id="PTHR31268:SF8">
    <property type="entry name" value="GALACTINOL--SUCROSE GALACTOSYLTRANSFERASE 4-RELATED"/>
    <property type="match status" value="1"/>
</dbReference>
<evidence type="ECO:0000256" key="2">
    <source>
        <dbReference type="ARBA" id="ARBA00023277"/>
    </source>
</evidence>
<keyword evidence="4" id="KW-1185">Reference proteome</keyword>
<reference evidence="3" key="1">
    <citation type="submission" date="2022-04" db="EMBL/GenBank/DDBJ databases">
        <title>A functionally conserved STORR gene fusion in Papaver species that diverged 16.8 million years ago.</title>
        <authorList>
            <person name="Catania T."/>
        </authorList>
    </citation>
    <scope>NUCLEOTIDE SEQUENCE</scope>
    <source>
        <strain evidence="3">S-188037</strain>
    </source>
</reference>
<dbReference type="InterPro" id="IPR008811">
    <property type="entry name" value="Glycosyl_hydrolases_36"/>
</dbReference>
<comment type="caution">
    <text evidence="3">The sequence shown here is derived from an EMBL/GenBank/DDBJ whole genome shotgun (WGS) entry which is preliminary data.</text>
</comment>
<dbReference type="Proteomes" id="UP001202328">
    <property type="component" value="Unassembled WGS sequence"/>
</dbReference>
<evidence type="ECO:0008006" key="5">
    <source>
        <dbReference type="Google" id="ProtNLM"/>
    </source>
</evidence>